<evidence type="ECO:0000313" key="3">
    <source>
        <dbReference type="EMBL" id="MBO1804664.1"/>
    </source>
</evidence>
<accession>A0A939LTU8</accession>
<comment type="caution">
    <text evidence="3">The sequence shown here is derived from an EMBL/GenBank/DDBJ whole genome shotgun (WGS) entry which is preliminary data.</text>
</comment>
<dbReference type="EMBL" id="JAGDYL010000006">
    <property type="protein sequence ID" value="MBO1804664.1"/>
    <property type="molecule type" value="Genomic_DNA"/>
</dbReference>
<dbReference type="Pfam" id="PF25362">
    <property type="entry name" value="bPH_11"/>
    <property type="match status" value="1"/>
</dbReference>
<feature type="domain" description="PH" evidence="2">
    <location>
        <begin position="56"/>
        <end position="160"/>
    </location>
</feature>
<feature type="transmembrane region" description="Helical" evidence="1">
    <location>
        <begin position="6"/>
        <end position="25"/>
    </location>
</feature>
<protein>
    <recommendedName>
        <fullName evidence="2">PH domain-containing protein</fullName>
    </recommendedName>
</protein>
<evidence type="ECO:0000259" key="2">
    <source>
        <dbReference type="Pfam" id="PF25362"/>
    </source>
</evidence>
<dbReference type="AlphaFoldDB" id="A0A939LTU8"/>
<gene>
    <name evidence="3" type="ORF">J4H91_04935</name>
</gene>
<evidence type="ECO:0000313" key="4">
    <source>
        <dbReference type="Proteomes" id="UP000664398"/>
    </source>
</evidence>
<name>A0A939LTU8_9MICO</name>
<dbReference type="RefSeq" id="WP_208045152.1">
    <property type="nucleotide sequence ID" value="NZ_JAGDYL010000006.1"/>
</dbReference>
<sequence>MSASQIALIFAAVGVLALAGMWLAWRARARRDADIMPGVGSRGATPRDDAPIASFPRVSYVSTTPADSPFERLAIPGLRYRGYAELTVSRGGATIAVTGERPVFIPAADIRGTGTASGRVGKAVERDGLSLLRWRAGDRVVESSFRLADPAEQAAFAEAIDSISLTPSTSQEGAK</sequence>
<proteinExistence type="predicted"/>
<dbReference type="Proteomes" id="UP000664398">
    <property type="component" value="Unassembled WGS sequence"/>
</dbReference>
<keyword evidence="1" id="KW-0472">Membrane</keyword>
<organism evidence="3 4">
    <name type="scientific">Leucobacter ruminantium</name>
    <dbReference type="NCBI Taxonomy" id="1289170"/>
    <lineage>
        <taxon>Bacteria</taxon>
        <taxon>Bacillati</taxon>
        <taxon>Actinomycetota</taxon>
        <taxon>Actinomycetes</taxon>
        <taxon>Micrococcales</taxon>
        <taxon>Microbacteriaceae</taxon>
        <taxon>Leucobacter</taxon>
    </lineage>
</organism>
<keyword evidence="1" id="KW-1133">Transmembrane helix</keyword>
<reference evidence="3" key="1">
    <citation type="submission" date="2021-03" db="EMBL/GenBank/DDBJ databases">
        <title>Leucobacter chromiisoli sp. nov., isolated from chromium-containing soil of chemical plant.</title>
        <authorList>
            <person name="Xu Z."/>
        </authorList>
    </citation>
    <scope>NUCLEOTIDE SEQUENCE</scope>
    <source>
        <strain evidence="3">A2</strain>
    </source>
</reference>
<keyword evidence="4" id="KW-1185">Reference proteome</keyword>
<evidence type="ECO:0000256" key="1">
    <source>
        <dbReference type="SAM" id="Phobius"/>
    </source>
</evidence>
<keyword evidence="1" id="KW-0812">Transmembrane</keyword>
<dbReference type="InterPro" id="IPR057446">
    <property type="entry name" value="PH_bac"/>
</dbReference>